<dbReference type="EMBL" id="JANJYI010000009">
    <property type="protein sequence ID" value="KAK2635788.1"/>
    <property type="molecule type" value="Genomic_DNA"/>
</dbReference>
<feature type="compositionally biased region" description="Basic and acidic residues" evidence="1">
    <location>
        <begin position="1"/>
        <end position="18"/>
    </location>
</feature>
<evidence type="ECO:0000256" key="1">
    <source>
        <dbReference type="SAM" id="MobiDB-lite"/>
    </source>
</evidence>
<organism evidence="2 3">
    <name type="scientific">Dipteronia dyeriana</name>
    <dbReference type="NCBI Taxonomy" id="168575"/>
    <lineage>
        <taxon>Eukaryota</taxon>
        <taxon>Viridiplantae</taxon>
        <taxon>Streptophyta</taxon>
        <taxon>Embryophyta</taxon>
        <taxon>Tracheophyta</taxon>
        <taxon>Spermatophyta</taxon>
        <taxon>Magnoliopsida</taxon>
        <taxon>eudicotyledons</taxon>
        <taxon>Gunneridae</taxon>
        <taxon>Pentapetalae</taxon>
        <taxon>rosids</taxon>
        <taxon>malvids</taxon>
        <taxon>Sapindales</taxon>
        <taxon>Sapindaceae</taxon>
        <taxon>Hippocastanoideae</taxon>
        <taxon>Acereae</taxon>
        <taxon>Dipteronia</taxon>
    </lineage>
</organism>
<feature type="region of interest" description="Disordered" evidence="1">
    <location>
        <begin position="1"/>
        <end position="22"/>
    </location>
</feature>
<protein>
    <submittedName>
        <fullName evidence="2">Uncharacterized protein</fullName>
    </submittedName>
</protein>
<reference evidence="2" key="1">
    <citation type="journal article" date="2023" name="Plant J.">
        <title>Genome sequences and population genomics provide insights into the demographic history, inbreeding, and mutation load of two 'living fossil' tree species of Dipteronia.</title>
        <authorList>
            <person name="Feng Y."/>
            <person name="Comes H.P."/>
            <person name="Chen J."/>
            <person name="Zhu S."/>
            <person name="Lu R."/>
            <person name="Zhang X."/>
            <person name="Li P."/>
            <person name="Qiu J."/>
            <person name="Olsen K.M."/>
            <person name="Qiu Y."/>
        </authorList>
    </citation>
    <scope>NUCLEOTIDE SEQUENCE</scope>
    <source>
        <strain evidence="2">KIB01</strain>
    </source>
</reference>
<keyword evidence="3" id="KW-1185">Reference proteome</keyword>
<evidence type="ECO:0000313" key="2">
    <source>
        <dbReference type="EMBL" id="KAK2635788.1"/>
    </source>
</evidence>
<name>A0AAD9TH76_9ROSI</name>
<sequence>MLGFVKSEESLKEEDRNMNHVTPTMEVHKGFPRYRPLQEEGDVHYSILSGSSQSFTVVQTTVTTKFVRIRKSWSGRKVFLYGFWLP</sequence>
<gene>
    <name evidence="2" type="ORF">Ddye_030580</name>
</gene>
<accession>A0AAD9TH76</accession>
<comment type="caution">
    <text evidence="2">The sequence shown here is derived from an EMBL/GenBank/DDBJ whole genome shotgun (WGS) entry which is preliminary data.</text>
</comment>
<evidence type="ECO:0000313" key="3">
    <source>
        <dbReference type="Proteomes" id="UP001280121"/>
    </source>
</evidence>
<proteinExistence type="predicted"/>
<dbReference type="AlphaFoldDB" id="A0AAD9TH76"/>
<dbReference type="Proteomes" id="UP001280121">
    <property type="component" value="Unassembled WGS sequence"/>
</dbReference>